<reference evidence="2 3" key="1">
    <citation type="journal article" name="Sci. Rep.">
        <title>Telomere-to-telomere assembled and centromere annotated genomes of the two main subspecies of the button mushroom Agaricus bisporus reveal especially polymorphic chromosome ends.</title>
        <authorList>
            <person name="Sonnenberg A.S.M."/>
            <person name="Sedaghat-Telgerd N."/>
            <person name="Lavrijssen B."/>
            <person name="Ohm R.A."/>
            <person name="Hendrickx P.M."/>
            <person name="Scholtmeijer K."/>
            <person name="Baars J.J.P."/>
            <person name="van Peer A."/>
        </authorList>
    </citation>
    <scope>NUCLEOTIDE SEQUENCE [LARGE SCALE GENOMIC DNA]</scope>
    <source>
        <strain evidence="2 3">H119_p4</strain>
    </source>
</reference>
<evidence type="ECO:0000313" key="3">
    <source>
        <dbReference type="Proteomes" id="UP000629468"/>
    </source>
</evidence>
<feature type="region of interest" description="Disordered" evidence="1">
    <location>
        <begin position="1"/>
        <end position="41"/>
    </location>
</feature>
<feature type="compositionally biased region" description="Pro residues" evidence="1">
    <location>
        <begin position="1"/>
        <end position="12"/>
    </location>
</feature>
<feature type="compositionally biased region" description="Pro residues" evidence="1">
    <location>
        <begin position="21"/>
        <end position="38"/>
    </location>
</feature>
<comment type="caution">
    <text evidence="2">The sequence shown here is derived from an EMBL/GenBank/DDBJ whole genome shotgun (WGS) entry which is preliminary data.</text>
</comment>
<dbReference type="AlphaFoldDB" id="A0A8H7C7N3"/>
<proteinExistence type="predicted"/>
<name>A0A8H7C7N3_AGABI</name>
<evidence type="ECO:0000313" key="2">
    <source>
        <dbReference type="EMBL" id="KAF7763748.1"/>
    </source>
</evidence>
<dbReference type="EMBL" id="JABXXO010000011">
    <property type="protein sequence ID" value="KAF7763748.1"/>
    <property type="molecule type" value="Genomic_DNA"/>
</dbReference>
<sequence length="98" mass="10492">MSSPYYAPPIDKPGPIYGPNYGPPPQFQQPGPSFPQPYPQAQQPYYNYQAQPQAQCQPQVVYVQQPAPKPPNNSGGGGGGSCCLPCALFVPSQNSIPK</sequence>
<dbReference type="Proteomes" id="UP000629468">
    <property type="component" value="Unassembled WGS sequence"/>
</dbReference>
<accession>A0A8H7C7N3</accession>
<gene>
    <name evidence="2" type="ORF">Agabi119p4_8285</name>
</gene>
<evidence type="ECO:0000256" key="1">
    <source>
        <dbReference type="SAM" id="MobiDB-lite"/>
    </source>
</evidence>
<organism evidence="2 3">
    <name type="scientific">Agaricus bisporus var. burnettii</name>
    <dbReference type="NCBI Taxonomy" id="192524"/>
    <lineage>
        <taxon>Eukaryota</taxon>
        <taxon>Fungi</taxon>
        <taxon>Dikarya</taxon>
        <taxon>Basidiomycota</taxon>
        <taxon>Agaricomycotina</taxon>
        <taxon>Agaricomycetes</taxon>
        <taxon>Agaricomycetidae</taxon>
        <taxon>Agaricales</taxon>
        <taxon>Agaricineae</taxon>
        <taxon>Agaricaceae</taxon>
        <taxon>Agaricus</taxon>
    </lineage>
</organism>
<protein>
    <submittedName>
        <fullName evidence="2">Uncharacterized protein</fullName>
    </submittedName>
</protein>